<dbReference type="KEGG" id="stha:NCTC11429_02843"/>
<evidence type="ECO:0000313" key="3">
    <source>
        <dbReference type="Proteomes" id="UP000308196"/>
    </source>
</evidence>
<dbReference type="AlphaFoldDB" id="A0A4U9VDW1"/>
<feature type="transmembrane region" description="Helical" evidence="1">
    <location>
        <begin position="12"/>
        <end position="34"/>
    </location>
</feature>
<protein>
    <submittedName>
        <fullName evidence="2">Uncharacterized protein</fullName>
    </submittedName>
</protein>
<keyword evidence="1" id="KW-1133">Transmembrane helix</keyword>
<gene>
    <name evidence="2" type="ORF">NCTC11429_02843</name>
</gene>
<sequence length="65" mass="7815">MKTNNRLCKKAHFCFVKEFIFILVGVIRSLLLWFNKYCLQSSYDMFCVKLCELFYGCLLDLSLRF</sequence>
<dbReference type="STRING" id="1123265.GCA_000686625_01985"/>
<keyword evidence="1" id="KW-0812">Transmembrane</keyword>
<accession>A0A4U9VDW1</accession>
<dbReference type="Proteomes" id="UP000308196">
    <property type="component" value="Chromosome"/>
</dbReference>
<name>A0A4U9VDW1_9SPHI</name>
<evidence type="ECO:0000313" key="2">
    <source>
        <dbReference type="EMBL" id="VTR43322.1"/>
    </source>
</evidence>
<dbReference type="EMBL" id="LR590484">
    <property type="protein sequence ID" value="VTR43322.1"/>
    <property type="molecule type" value="Genomic_DNA"/>
</dbReference>
<evidence type="ECO:0000256" key="1">
    <source>
        <dbReference type="SAM" id="Phobius"/>
    </source>
</evidence>
<organism evidence="2 3">
    <name type="scientific">Sphingobacterium thalpophilum</name>
    <dbReference type="NCBI Taxonomy" id="259"/>
    <lineage>
        <taxon>Bacteria</taxon>
        <taxon>Pseudomonadati</taxon>
        <taxon>Bacteroidota</taxon>
        <taxon>Sphingobacteriia</taxon>
        <taxon>Sphingobacteriales</taxon>
        <taxon>Sphingobacteriaceae</taxon>
        <taxon>Sphingobacterium</taxon>
    </lineage>
</organism>
<proteinExistence type="predicted"/>
<reference evidence="2 3" key="1">
    <citation type="submission" date="2019-05" db="EMBL/GenBank/DDBJ databases">
        <authorList>
            <consortium name="Pathogen Informatics"/>
        </authorList>
    </citation>
    <scope>NUCLEOTIDE SEQUENCE [LARGE SCALE GENOMIC DNA]</scope>
    <source>
        <strain evidence="2 3">NCTC11429</strain>
    </source>
</reference>
<keyword evidence="1" id="KW-0472">Membrane</keyword>